<proteinExistence type="predicted"/>
<organism evidence="2 3">
    <name type="scientific">Laetiporus sulphureus 93-53</name>
    <dbReference type="NCBI Taxonomy" id="1314785"/>
    <lineage>
        <taxon>Eukaryota</taxon>
        <taxon>Fungi</taxon>
        <taxon>Dikarya</taxon>
        <taxon>Basidiomycota</taxon>
        <taxon>Agaricomycotina</taxon>
        <taxon>Agaricomycetes</taxon>
        <taxon>Polyporales</taxon>
        <taxon>Laetiporus</taxon>
    </lineage>
</organism>
<evidence type="ECO:0000313" key="3">
    <source>
        <dbReference type="Proteomes" id="UP000076871"/>
    </source>
</evidence>
<evidence type="ECO:0000313" key="2">
    <source>
        <dbReference type="EMBL" id="KZT06634.1"/>
    </source>
</evidence>
<feature type="compositionally biased region" description="Basic residues" evidence="1">
    <location>
        <begin position="104"/>
        <end position="114"/>
    </location>
</feature>
<protein>
    <submittedName>
        <fullName evidence="2">Uncharacterized protein</fullName>
    </submittedName>
</protein>
<feature type="compositionally biased region" description="Polar residues" evidence="1">
    <location>
        <begin position="116"/>
        <end position="127"/>
    </location>
</feature>
<dbReference type="Proteomes" id="UP000076871">
    <property type="component" value="Unassembled WGS sequence"/>
</dbReference>
<evidence type="ECO:0000256" key="1">
    <source>
        <dbReference type="SAM" id="MobiDB-lite"/>
    </source>
</evidence>
<feature type="region of interest" description="Disordered" evidence="1">
    <location>
        <begin position="464"/>
        <end position="490"/>
    </location>
</feature>
<dbReference type="EMBL" id="KV427623">
    <property type="protein sequence ID" value="KZT06634.1"/>
    <property type="molecule type" value="Genomic_DNA"/>
</dbReference>
<feature type="region of interest" description="Disordered" evidence="1">
    <location>
        <begin position="517"/>
        <end position="569"/>
    </location>
</feature>
<feature type="region of interest" description="Disordered" evidence="1">
    <location>
        <begin position="311"/>
        <end position="336"/>
    </location>
</feature>
<reference evidence="2 3" key="1">
    <citation type="journal article" date="2016" name="Mol. Biol. Evol.">
        <title>Comparative Genomics of Early-Diverging Mushroom-Forming Fungi Provides Insights into the Origins of Lignocellulose Decay Capabilities.</title>
        <authorList>
            <person name="Nagy L.G."/>
            <person name="Riley R."/>
            <person name="Tritt A."/>
            <person name="Adam C."/>
            <person name="Daum C."/>
            <person name="Floudas D."/>
            <person name="Sun H."/>
            <person name="Yadav J.S."/>
            <person name="Pangilinan J."/>
            <person name="Larsson K.H."/>
            <person name="Matsuura K."/>
            <person name="Barry K."/>
            <person name="Labutti K."/>
            <person name="Kuo R."/>
            <person name="Ohm R.A."/>
            <person name="Bhattacharya S.S."/>
            <person name="Shirouzu T."/>
            <person name="Yoshinaga Y."/>
            <person name="Martin F.M."/>
            <person name="Grigoriev I.V."/>
            <person name="Hibbett D.S."/>
        </authorList>
    </citation>
    <scope>NUCLEOTIDE SEQUENCE [LARGE SCALE GENOMIC DNA]</scope>
    <source>
        <strain evidence="2 3">93-53</strain>
    </source>
</reference>
<gene>
    <name evidence="2" type="ORF">LAESUDRAFT_812611</name>
</gene>
<dbReference type="AlphaFoldDB" id="A0A165EB25"/>
<sequence>MATAHSVIATHGSTSTAQLYQHRQRSTMELQRHGQPSSSSTSSAPNVPAIPDSKEVLPSPSQSQEPAATMRIASDAGYTSQEHVPSETIPDAGRERVASSSHTPQRRVARRHSPRPSGSTPPQTSADATPLVRALPFPSAWMPPLPYNLDDILYFQEVLTSEELQDLGAGGIDWKDHSKLPEGEDVTKPVCMHQSVIGISLTQKAFMTVPKLCRTVTIQWPKFPSPILQYGGRHVHDTLYSFVRAQRYGNGQIAQAPVAPEYMRMPQSAYPPGFQTTPFRAAPVAEGADDPFPAATWRLAKPKIEMYMPNGATDEAVGRPSKRSRHNATEPGPPLAVYTPGASPLLGLEHHLSIPANDFDISKIDPILLAESPLGTNGGSMSSRAHNSIASSSSQQVHAFVAPPSVPVAGPSRSYDTWSYPPFENTPAASQSPAPAVLPPVASSFSAGPYTAALAYPSHPLHTPADLEISPHGGYPHSGSVPPPQQSHKGILDDLQDVTGLSEFQTLAGLLGLEREDASELASEARAFTGPPESEVSEGRDGPSQSRATSEGSSATHETHEAPPSSEGV</sequence>
<name>A0A165EB25_9APHY</name>
<feature type="region of interest" description="Disordered" evidence="1">
    <location>
        <begin position="1"/>
        <end position="129"/>
    </location>
</feature>
<keyword evidence="3" id="KW-1185">Reference proteome</keyword>
<dbReference type="RefSeq" id="XP_040764374.1">
    <property type="nucleotide sequence ID" value="XM_040914423.1"/>
</dbReference>
<dbReference type="InParanoid" id="A0A165EB25"/>
<feature type="compositionally biased region" description="Polar residues" evidence="1">
    <location>
        <begin position="11"/>
        <end position="21"/>
    </location>
</feature>
<feature type="compositionally biased region" description="Polar residues" evidence="1">
    <location>
        <begin position="543"/>
        <end position="556"/>
    </location>
</feature>
<dbReference type="GeneID" id="63831450"/>
<accession>A0A165EB25</accession>